<keyword evidence="3" id="KW-1185">Reference proteome</keyword>
<dbReference type="SMART" id="SM00225">
    <property type="entry name" value="BTB"/>
    <property type="match status" value="1"/>
</dbReference>
<dbReference type="EMBL" id="ML122274">
    <property type="protein sequence ID" value="RPD58547.1"/>
    <property type="molecule type" value="Genomic_DNA"/>
</dbReference>
<dbReference type="AlphaFoldDB" id="A0A5C2S4P9"/>
<dbReference type="InterPro" id="IPR011333">
    <property type="entry name" value="SKP1/BTB/POZ_sf"/>
</dbReference>
<dbReference type="OrthoDB" id="3036049at2759"/>
<evidence type="ECO:0000259" key="1">
    <source>
        <dbReference type="PROSITE" id="PS50097"/>
    </source>
</evidence>
<dbReference type="STRING" id="1328759.A0A5C2S4P9"/>
<dbReference type="SUPFAM" id="SSF54695">
    <property type="entry name" value="POZ domain"/>
    <property type="match status" value="1"/>
</dbReference>
<dbReference type="CDD" id="cd18186">
    <property type="entry name" value="BTB_POZ_ZBTB_KLHL-like"/>
    <property type="match status" value="1"/>
</dbReference>
<sequence length="324" mass="37040">MSARLTRKRARFESQEGAAEGQRDKEFWYEDGNIILVARDFEFRVFKGILADHSPVFKDMFSLPQPSESATAPCPVVDVTDTPEDLRHLLRVYMLKSGSSPFVPEDPSFDMISATIRLGYKYQVSNLVQHSVNYLKMYYTRDFQVFSKRRPSYWPPSFRAEHAIGVVNLARLIGEHTLLPVAFLICCTLGKDIVKGFKREDGSWEQLTLDDIGICFEAKGRLVGRRADASNVVFNFQLMTSCEKPKRCPTELRRVLDTAASAWAVPDPFDSILLQFSKDIRASLCPSCWETVQKIDDIERSEMWKHLPGFFGLPIAEYTDREAE</sequence>
<name>A0A5C2S4P9_9APHY</name>
<evidence type="ECO:0000313" key="2">
    <source>
        <dbReference type="EMBL" id="RPD58547.1"/>
    </source>
</evidence>
<dbReference type="PROSITE" id="PS50097">
    <property type="entry name" value="BTB"/>
    <property type="match status" value="1"/>
</dbReference>
<evidence type="ECO:0000313" key="3">
    <source>
        <dbReference type="Proteomes" id="UP000313359"/>
    </source>
</evidence>
<dbReference type="Pfam" id="PF00651">
    <property type="entry name" value="BTB"/>
    <property type="match status" value="1"/>
</dbReference>
<proteinExistence type="predicted"/>
<dbReference type="Proteomes" id="UP000313359">
    <property type="component" value="Unassembled WGS sequence"/>
</dbReference>
<reference evidence="2" key="1">
    <citation type="journal article" date="2018" name="Genome Biol. Evol.">
        <title>Genomics and development of Lentinus tigrinus, a white-rot wood-decaying mushroom with dimorphic fruiting bodies.</title>
        <authorList>
            <person name="Wu B."/>
            <person name="Xu Z."/>
            <person name="Knudson A."/>
            <person name="Carlson A."/>
            <person name="Chen N."/>
            <person name="Kovaka S."/>
            <person name="LaButti K."/>
            <person name="Lipzen A."/>
            <person name="Pennachio C."/>
            <person name="Riley R."/>
            <person name="Schakwitz W."/>
            <person name="Umezawa K."/>
            <person name="Ohm R.A."/>
            <person name="Grigoriev I.V."/>
            <person name="Nagy L.G."/>
            <person name="Gibbons J."/>
            <person name="Hibbett D."/>
        </authorList>
    </citation>
    <scope>NUCLEOTIDE SEQUENCE [LARGE SCALE GENOMIC DNA]</scope>
    <source>
        <strain evidence="2">ALCF2SS1-6</strain>
    </source>
</reference>
<protein>
    <recommendedName>
        <fullName evidence="1">BTB domain-containing protein</fullName>
    </recommendedName>
</protein>
<gene>
    <name evidence="2" type="ORF">L227DRAFT_587014</name>
</gene>
<dbReference type="Gene3D" id="3.30.710.10">
    <property type="entry name" value="Potassium Channel Kv1.1, Chain A"/>
    <property type="match status" value="1"/>
</dbReference>
<dbReference type="InterPro" id="IPR000210">
    <property type="entry name" value="BTB/POZ_dom"/>
</dbReference>
<organism evidence="2 3">
    <name type="scientific">Lentinus tigrinus ALCF2SS1-6</name>
    <dbReference type="NCBI Taxonomy" id="1328759"/>
    <lineage>
        <taxon>Eukaryota</taxon>
        <taxon>Fungi</taxon>
        <taxon>Dikarya</taxon>
        <taxon>Basidiomycota</taxon>
        <taxon>Agaricomycotina</taxon>
        <taxon>Agaricomycetes</taxon>
        <taxon>Polyporales</taxon>
        <taxon>Polyporaceae</taxon>
        <taxon>Lentinus</taxon>
    </lineage>
</organism>
<feature type="domain" description="BTB" evidence="1">
    <location>
        <begin position="32"/>
        <end position="91"/>
    </location>
</feature>
<accession>A0A5C2S4P9</accession>